<dbReference type="SUPFAM" id="SSF53474">
    <property type="entry name" value="alpha/beta-Hydrolases"/>
    <property type="match status" value="1"/>
</dbReference>
<dbReference type="EMBL" id="JALHLG010000003">
    <property type="protein sequence ID" value="MCJ2185847.1"/>
    <property type="molecule type" value="Genomic_DNA"/>
</dbReference>
<evidence type="ECO:0000313" key="3">
    <source>
        <dbReference type="EMBL" id="MCJ2185847.1"/>
    </source>
</evidence>
<name>A0ABT0BLD3_9SPHN</name>
<evidence type="ECO:0000313" key="4">
    <source>
        <dbReference type="Proteomes" id="UP001202281"/>
    </source>
</evidence>
<protein>
    <submittedName>
        <fullName evidence="3">Alpha/beta hydrolase</fullName>
    </submittedName>
</protein>
<evidence type="ECO:0000256" key="1">
    <source>
        <dbReference type="ARBA" id="ARBA00022801"/>
    </source>
</evidence>
<dbReference type="InterPro" id="IPR013094">
    <property type="entry name" value="AB_hydrolase_3"/>
</dbReference>
<evidence type="ECO:0000259" key="2">
    <source>
        <dbReference type="Pfam" id="PF07859"/>
    </source>
</evidence>
<accession>A0ABT0BLD3</accession>
<reference evidence="3 4" key="1">
    <citation type="submission" date="2022-04" db="EMBL/GenBank/DDBJ databases">
        <title>Identification of a novel bacterium isolated from mangrove sediments.</title>
        <authorList>
            <person name="Pan X."/>
        </authorList>
    </citation>
    <scope>NUCLEOTIDE SEQUENCE [LARGE SCALE GENOMIC DNA]</scope>
    <source>
        <strain evidence="3 4">B2638</strain>
    </source>
</reference>
<comment type="caution">
    <text evidence="3">The sequence shown here is derived from an EMBL/GenBank/DDBJ whole genome shotgun (WGS) entry which is preliminary data.</text>
</comment>
<dbReference type="InterPro" id="IPR050300">
    <property type="entry name" value="GDXG_lipolytic_enzyme"/>
</dbReference>
<dbReference type="Pfam" id="PF07859">
    <property type="entry name" value="Abhydrolase_3"/>
    <property type="match status" value="1"/>
</dbReference>
<keyword evidence="1 3" id="KW-0378">Hydrolase</keyword>
<gene>
    <name evidence="3" type="ORF">MTR66_03345</name>
</gene>
<dbReference type="PANTHER" id="PTHR48081">
    <property type="entry name" value="AB HYDROLASE SUPERFAMILY PROTEIN C4A8.06C"/>
    <property type="match status" value="1"/>
</dbReference>
<dbReference type="GO" id="GO:0016787">
    <property type="term" value="F:hydrolase activity"/>
    <property type="evidence" value="ECO:0007669"/>
    <property type="project" value="UniProtKB-KW"/>
</dbReference>
<dbReference type="Gene3D" id="3.40.50.1820">
    <property type="entry name" value="alpha/beta hydrolase"/>
    <property type="match status" value="1"/>
</dbReference>
<dbReference type="InterPro" id="IPR029058">
    <property type="entry name" value="AB_hydrolase_fold"/>
</dbReference>
<dbReference type="Proteomes" id="UP001202281">
    <property type="component" value="Unassembled WGS sequence"/>
</dbReference>
<proteinExistence type="predicted"/>
<keyword evidence="4" id="KW-1185">Reference proteome</keyword>
<sequence length="360" mass="38133">MPMQTTRREIIRAGCTLGAALPFLQADAVLADSVSDAYILGSVNPELRPAAAKLLADNAYPPLTADNLAYARSLPPPPLDGLKVPVQKRVIAGAKGQPEVIIYVVNPRPAGSKRPALLHTHGGGYILGTASGAIRDLQDICLALDCPAVTVEYRLAPETTYAGSIEDNYAGLKWLHDHAEELGADPARIAVIGESAGGGHAALLAITARDRGEVPLAFQCLIYPMLDDRTGTSRKLPHEMDRLIWTAKSNHFGWKSFLGMEPGGPDVPAAGVPARVSDLQGLPPAFIGVGSIDLFMNEDVDYARRLIAAGVPTELLVVPGAFHGFDTLAPQTHLSRQFRAAEIDALRTGLGLGAPSSPRE</sequence>
<feature type="domain" description="Alpha/beta hydrolase fold-3" evidence="2">
    <location>
        <begin position="117"/>
        <end position="325"/>
    </location>
</feature>
<organism evidence="3 4">
    <name type="scientific">Novosphingobium beihaiensis</name>
    <dbReference type="NCBI Taxonomy" id="2930389"/>
    <lineage>
        <taxon>Bacteria</taxon>
        <taxon>Pseudomonadati</taxon>
        <taxon>Pseudomonadota</taxon>
        <taxon>Alphaproteobacteria</taxon>
        <taxon>Sphingomonadales</taxon>
        <taxon>Sphingomonadaceae</taxon>
        <taxon>Novosphingobium</taxon>
    </lineage>
</organism>
<dbReference type="PANTHER" id="PTHR48081:SF8">
    <property type="entry name" value="ALPHA_BETA HYDROLASE FOLD-3 DOMAIN-CONTAINING PROTEIN-RELATED"/>
    <property type="match status" value="1"/>
</dbReference>
<dbReference type="RefSeq" id="WP_243917892.1">
    <property type="nucleotide sequence ID" value="NZ_JALHLG010000003.1"/>
</dbReference>